<reference evidence="2 3" key="1">
    <citation type="journal article" date="2019" name="Nat. Microbiol.">
        <title>Mediterranean grassland soil C-N compound turnover is dependent on rainfall and depth, and is mediated by genomically divergent microorganisms.</title>
        <authorList>
            <person name="Diamond S."/>
            <person name="Andeer P.F."/>
            <person name="Li Z."/>
            <person name="Crits-Christoph A."/>
            <person name="Burstein D."/>
            <person name="Anantharaman K."/>
            <person name="Lane K.R."/>
            <person name="Thomas B.C."/>
            <person name="Pan C."/>
            <person name="Northen T.R."/>
            <person name="Banfield J.F."/>
        </authorList>
    </citation>
    <scope>NUCLEOTIDE SEQUENCE [LARGE SCALE GENOMIC DNA]</scope>
    <source>
        <strain evidence="2">WS_10</strain>
    </source>
</reference>
<dbReference type="Proteomes" id="UP000319836">
    <property type="component" value="Unassembled WGS sequence"/>
</dbReference>
<sequence>MKRTWWVFAMSMALVMNVAGVARAKMGPGDAQHNRGGPGFHSVEAPIGIRWWLGSEKVGLDLGFGVTNEPSAIDPSENVTGWAIEAGLPLVCHSWERVHFLVRPGILYQSQEVGFDADPAPGIQFDTETTSSFDVKLEGEAEVFLASNLSVSAAHGLRFRSVDPGFGADRETSFATTGNNFTTIGFHVYIFQ</sequence>
<dbReference type="AlphaFoldDB" id="A0A538U6T1"/>
<evidence type="ECO:0008006" key="4">
    <source>
        <dbReference type="Google" id="ProtNLM"/>
    </source>
</evidence>
<gene>
    <name evidence="2" type="ORF">E6K80_05090</name>
</gene>
<organism evidence="2 3">
    <name type="scientific">Eiseniibacteriota bacterium</name>
    <dbReference type="NCBI Taxonomy" id="2212470"/>
    <lineage>
        <taxon>Bacteria</taxon>
        <taxon>Candidatus Eiseniibacteriota</taxon>
    </lineage>
</organism>
<evidence type="ECO:0000313" key="3">
    <source>
        <dbReference type="Proteomes" id="UP000319836"/>
    </source>
</evidence>
<name>A0A538U6T1_UNCEI</name>
<protein>
    <recommendedName>
        <fullName evidence="4">Porin family protein</fullName>
    </recommendedName>
</protein>
<feature type="chain" id="PRO_5021850484" description="Porin family protein" evidence="1">
    <location>
        <begin position="25"/>
        <end position="192"/>
    </location>
</feature>
<comment type="caution">
    <text evidence="2">The sequence shown here is derived from an EMBL/GenBank/DDBJ whole genome shotgun (WGS) entry which is preliminary data.</text>
</comment>
<proteinExistence type="predicted"/>
<feature type="signal peptide" evidence="1">
    <location>
        <begin position="1"/>
        <end position="24"/>
    </location>
</feature>
<evidence type="ECO:0000313" key="2">
    <source>
        <dbReference type="EMBL" id="TMQ71605.1"/>
    </source>
</evidence>
<dbReference type="EMBL" id="VBPA01000114">
    <property type="protein sequence ID" value="TMQ71605.1"/>
    <property type="molecule type" value="Genomic_DNA"/>
</dbReference>
<keyword evidence="1" id="KW-0732">Signal</keyword>
<accession>A0A538U6T1</accession>
<evidence type="ECO:0000256" key="1">
    <source>
        <dbReference type="SAM" id="SignalP"/>
    </source>
</evidence>